<dbReference type="OrthoDB" id="422231at2759"/>
<keyword evidence="2" id="KW-1133">Transmembrane helix</keyword>
<keyword evidence="4" id="KW-1185">Reference proteome</keyword>
<reference evidence="3" key="1">
    <citation type="submission" date="2021-02" db="EMBL/GenBank/DDBJ databases">
        <authorList>
            <person name="Dougan E. K."/>
            <person name="Rhodes N."/>
            <person name="Thang M."/>
            <person name="Chan C."/>
        </authorList>
    </citation>
    <scope>NUCLEOTIDE SEQUENCE</scope>
</reference>
<sequence>MPHLVLWISCTTSVLHVAWAALFIVVFQWGNTGAGAANCVTWTLQWIIGSAVLVCKSSALHATWQELLLFQREAFRHWPHFLEVAVPATVQVCSEWWFWEICALVVGYLGPTLLAAHVATLNLVALISRPTLALGTASSAVVGKAIGAHLLAKAEQVSWLCVGLNVLVWAFEVLALVPLSKFVAMLLTSDQDVQALVHKLLNIYLIVFGWFDNTQNVMSATLRGLGLQRAAATVSLVSFYLIALPFGCAFVWLVNMGVMGMWYSLAIGTGTAVVALTVILCKVDYVQRAKESDERIQANAIKQARTLNLESNVRA</sequence>
<proteinExistence type="inferred from homology"/>
<feature type="transmembrane region" description="Helical" evidence="2">
    <location>
        <begin position="260"/>
        <end position="281"/>
    </location>
</feature>
<organism evidence="3 4">
    <name type="scientific">Symbiodinium pilosum</name>
    <name type="common">Dinoflagellate</name>
    <dbReference type="NCBI Taxonomy" id="2952"/>
    <lineage>
        <taxon>Eukaryota</taxon>
        <taxon>Sar</taxon>
        <taxon>Alveolata</taxon>
        <taxon>Dinophyceae</taxon>
        <taxon>Suessiales</taxon>
        <taxon>Symbiodiniaceae</taxon>
        <taxon>Symbiodinium</taxon>
    </lineage>
</organism>
<feature type="transmembrane region" description="Helical" evidence="2">
    <location>
        <begin position="157"/>
        <end position="177"/>
    </location>
</feature>
<protein>
    <submittedName>
        <fullName evidence="3">SLC47A1 protein</fullName>
    </submittedName>
</protein>
<evidence type="ECO:0000313" key="3">
    <source>
        <dbReference type="EMBL" id="CAE7592148.1"/>
    </source>
</evidence>
<dbReference type="GO" id="GO:0016020">
    <property type="term" value="C:membrane"/>
    <property type="evidence" value="ECO:0007669"/>
    <property type="project" value="InterPro"/>
</dbReference>
<accession>A0A812V134</accession>
<keyword evidence="2" id="KW-0472">Membrane</keyword>
<feature type="transmembrane region" description="Helical" evidence="2">
    <location>
        <begin position="230"/>
        <end position="254"/>
    </location>
</feature>
<feature type="transmembrane region" description="Helical" evidence="2">
    <location>
        <begin position="96"/>
        <end position="119"/>
    </location>
</feature>
<dbReference type="PANTHER" id="PTHR11206">
    <property type="entry name" value="MULTIDRUG RESISTANCE PROTEIN"/>
    <property type="match status" value="1"/>
</dbReference>
<evidence type="ECO:0000256" key="1">
    <source>
        <dbReference type="ARBA" id="ARBA00010199"/>
    </source>
</evidence>
<dbReference type="GO" id="GO:0015297">
    <property type="term" value="F:antiporter activity"/>
    <property type="evidence" value="ECO:0007669"/>
    <property type="project" value="InterPro"/>
</dbReference>
<dbReference type="EMBL" id="CAJNIZ010039591">
    <property type="protein sequence ID" value="CAE7592148.1"/>
    <property type="molecule type" value="Genomic_DNA"/>
</dbReference>
<comment type="caution">
    <text evidence="3">The sequence shown here is derived from an EMBL/GenBank/DDBJ whole genome shotgun (WGS) entry which is preliminary data.</text>
</comment>
<dbReference type="InterPro" id="IPR002528">
    <property type="entry name" value="MATE_fam"/>
</dbReference>
<evidence type="ECO:0000313" key="4">
    <source>
        <dbReference type="Proteomes" id="UP000649617"/>
    </source>
</evidence>
<dbReference type="Proteomes" id="UP000649617">
    <property type="component" value="Unassembled WGS sequence"/>
</dbReference>
<evidence type="ECO:0000256" key="2">
    <source>
        <dbReference type="SAM" id="Phobius"/>
    </source>
</evidence>
<dbReference type="Pfam" id="PF01554">
    <property type="entry name" value="MatE"/>
    <property type="match status" value="1"/>
</dbReference>
<keyword evidence="2" id="KW-0812">Transmembrane</keyword>
<feature type="transmembrane region" description="Helical" evidence="2">
    <location>
        <begin position="131"/>
        <end position="151"/>
    </location>
</feature>
<dbReference type="AlphaFoldDB" id="A0A812V134"/>
<gene>
    <name evidence="3" type="primary">SLC47A1</name>
    <name evidence="3" type="ORF">SPIL2461_LOCUS15772</name>
</gene>
<name>A0A812V134_SYMPI</name>
<comment type="similarity">
    <text evidence="1">Belongs to the multi antimicrobial extrusion (MATE) (TC 2.A.66.1) family.</text>
</comment>
<dbReference type="GO" id="GO:0042910">
    <property type="term" value="F:xenobiotic transmembrane transporter activity"/>
    <property type="evidence" value="ECO:0007669"/>
    <property type="project" value="InterPro"/>
</dbReference>